<dbReference type="GO" id="GO:0030334">
    <property type="term" value="P:regulation of cell migration"/>
    <property type="evidence" value="ECO:0007669"/>
    <property type="project" value="TreeGrafter"/>
</dbReference>
<evidence type="ECO:0000313" key="4">
    <source>
        <dbReference type="Proteomes" id="UP001160148"/>
    </source>
</evidence>
<dbReference type="GO" id="GO:0050772">
    <property type="term" value="P:positive regulation of axonogenesis"/>
    <property type="evidence" value="ECO:0007669"/>
    <property type="project" value="TreeGrafter"/>
</dbReference>
<accession>A0AAV0W8Z0</accession>
<dbReference type="GO" id="GO:0017154">
    <property type="term" value="F:semaphorin receptor activity"/>
    <property type="evidence" value="ECO:0007669"/>
    <property type="project" value="InterPro"/>
</dbReference>
<dbReference type="SUPFAM" id="SSF81296">
    <property type="entry name" value="E set domains"/>
    <property type="match status" value="1"/>
</dbReference>
<protein>
    <recommendedName>
        <fullName evidence="2">IPT/TIG domain-containing protein</fullName>
    </recommendedName>
</protein>
<reference evidence="3 4" key="1">
    <citation type="submission" date="2023-01" db="EMBL/GenBank/DDBJ databases">
        <authorList>
            <person name="Whitehead M."/>
        </authorList>
    </citation>
    <scope>NUCLEOTIDE SEQUENCE [LARGE SCALE GENOMIC DNA]</scope>
</reference>
<dbReference type="SMART" id="SM00429">
    <property type="entry name" value="IPT"/>
    <property type="match status" value="1"/>
</dbReference>
<sequence length="621" mass="70300">MADCRMFVKNKNYLNHSSVNRLILFTYTMAMLFAPHCCVLETESRNTSCENELTCIRCTMKAQCSWILSQQRCVEHPNLPCSWFIVNSKEECPRFSVVTHYDDNDKIKSLKYTVKVSNDSVDFMNFRNESNFICDSLKIDKSEIKIDGMMVCSTRIKLNYFAEYISQLLAAFLFYVKFNGITLQLDNFAEPYDRVYEHNCVDDKNNENCGTCTWNDDDFTRCVKLCSYKDSCEGHNELYISHVGGVKKFWNFTSQEVNDRCAEIKVTDVHPLSGTMAGGTTIMITVKNHRTFANNRNVTVTVAGTVCANSVSTKKTITCITTPPSDDTYEPPSGPVLVTYTSNNGHVFNIESSQTFQFYVGTTCGAPRPVLGLKQELYGIGSGGTTVTLKGLRFNKPCDAFPARMFVKLPNGTMQFASSNCDKPVDDTHIDCRAPQLNSSNGWDINTPNFTRVLNFGLEVMNIVNNQSLYVNGPLISYYHVLDNNPVLENFEIELGGSVVVYGNHLRYIHPADVLIRFQDALVKDCKITSATKRSFVCMPNTSVVVSKEMFVKIGGLLTYNVTKRPYAFSKIIWYYMVPWLVVVVLALACFYQINNRYKMHRTVHDPPVNLKDLDTQTALL</sequence>
<organism evidence="3 4">
    <name type="scientific">Macrosiphum euphorbiae</name>
    <name type="common">potato aphid</name>
    <dbReference type="NCBI Taxonomy" id="13131"/>
    <lineage>
        <taxon>Eukaryota</taxon>
        <taxon>Metazoa</taxon>
        <taxon>Ecdysozoa</taxon>
        <taxon>Arthropoda</taxon>
        <taxon>Hexapoda</taxon>
        <taxon>Insecta</taxon>
        <taxon>Pterygota</taxon>
        <taxon>Neoptera</taxon>
        <taxon>Paraneoptera</taxon>
        <taxon>Hemiptera</taxon>
        <taxon>Sternorrhyncha</taxon>
        <taxon>Aphidomorpha</taxon>
        <taxon>Aphidoidea</taxon>
        <taxon>Aphididae</taxon>
        <taxon>Macrosiphini</taxon>
        <taxon>Macrosiphum</taxon>
    </lineage>
</organism>
<evidence type="ECO:0000256" key="1">
    <source>
        <dbReference type="SAM" id="Phobius"/>
    </source>
</evidence>
<dbReference type="PANTHER" id="PTHR22625">
    <property type="entry name" value="PLEXIN"/>
    <property type="match status" value="1"/>
</dbReference>
<keyword evidence="1" id="KW-0472">Membrane</keyword>
<dbReference type="GO" id="GO:0005886">
    <property type="term" value="C:plasma membrane"/>
    <property type="evidence" value="ECO:0007669"/>
    <property type="project" value="TreeGrafter"/>
</dbReference>
<dbReference type="GO" id="GO:0048731">
    <property type="term" value="P:system development"/>
    <property type="evidence" value="ECO:0007669"/>
    <property type="project" value="UniProtKB-ARBA"/>
</dbReference>
<dbReference type="GO" id="GO:0002116">
    <property type="term" value="C:semaphorin receptor complex"/>
    <property type="evidence" value="ECO:0007669"/>
    <property type="project" value="TreeGrafter"/>
</dbReference>
<proteinExistence type="predicted"/>
<dbReference type="Pfam" id="PF01833">
    <property type="entry name" value="TIG"/>
    <property type="match status" value="1"/>
</dbReference>
<feature type="transmembrane region" description="Helical" evidence="1">
    <location>
        <begin position="573"/>
        <end position="592"/>
    </location>
</feature>
<evidence type="ECO:0000313" key="3">
    <source>
        <dbReference type="EMBL" id="CAI6352252.1"/>
    </source>
</evidence>
<dbReference type="AlphaFoldDB" id="A0AAV0W8Z0"/>
<keyword evidence="1" id="KW-0812">Transmembrane</keyword>
<dbReference type="InterPro" id="IPR031148">
    <property type="entry name" value="Plexin"/>
</dbReference>
<gene>
    <name evidence="3" type="ORF">MEUPH1_LOCUS8518</name>
</gene>
<dbReference type="GO" id="GO:0048468">
    <property type="term" value="P:cell development"/>
    <property type="evidence" value="ECO:0007669"/>
    <property type="project" value="UniProtKB-ARBA"/>
</dbReference>
<name>A0AAV0W8Z0_9HEMI</name>
<dbReference type="Gene3D" id="2.60.40.10">
    <property type="entry name" value="Immunoglobulins"/>
    <property type="match status" value="1"/>
</dbReference>
<comment type="caution">
    <text evidence="3">The sequence shown here is derived from an EMBL/GenBank/DDBJ whole genome shotgun (WGS) entry which is preliminary data.</text>
</comment>
<keyword evidence="1" id="KW-1133">Transmembrane helix</keyword>
<dbReference type="PANTHER" id="PTHR22625:SF4">
    <property type="entry name" value="PLEXIN-C1"/>
    <property type="match status" value="1"/>
</dbReference>
<evidence type="ECO:0000259" key="2">
    <source>
        <dbReference type="SMART" id="SM00429"/>
    </source>
</evidence>
<dbReference type="InterPro" id="IPR014756">
    <property type="entry name" value="Ig_E-set"/>
</dbReference>
<dbReference type="InterPro" id="IPR013783">
    <property type="entry name" value="Ig-like_fold"/>
</dbReference>
<dbReference type="EMBL" id="CARXXK010000001">
    <property type="protein sequence ID" value="CAI6352252.1"/>
    <property type="molecule type" value="Genomic_DNA"/>
</dbReference>
<keyword evidence="4" id="KW-1185">Reference proteome</keyword>
<feature type="domain" description="IPT/TIG" evidence="2">
    <location>
        <begin position="263"/>
        <end position="359"/>
    </location>
</feature>
<dbReference type="InterPro" id="IPR002909">
    <property type="entry name" value="IPT_dom"/>
</dbReference>
<dbReference type="GO" id="GO:0008360">
    <property type="term" value="P:regulation of cell shape"/>
    <property type="evidence" value="ECO:0007669"/>
    <property type="project" value="TreeGrafter"/>
</dbReference>
<dbReference type="Proteomes" id="UP001160148">
    <property type="component" value="Unassembled WGS sequence"/>
</dbReference>
<dbReference type="GO" id="GO:0007162">
    <property type="term" value="P:negative regulation of cell adhesion"/>
    <property type="evidence" value="ECO:0007669"/>
    <property type="project" value="TreeGrafter"/>
</dbReference>